<evidence type="ECO:0000256" key="1">
    <source>
        <dbReference type="SAM" id="MobiDB-lite"/>
    </source>
</evidence>
<evidence type="ECO:0000313" key="4">
    <source>
        <dbReference type="Proteomes" id="UP000054324"/>
    </source>
</evidence>
<dbReference type="Proteomes" id="UP000054324">
    <property type="component" value="Unassembled WGS sequence"/>
</dbReference>
<reference evidence="3 4" key="1">
    <citation type="submission" date="2013-11" db="EMBL/GenBank/DDBJ databases">
        <title>Opisthorchis viverrini - life in the bile duct.</title>
        <authorList>
            <person name="Young N.D."/>
            <person name="Nagarajan N."/>
            <person name="Lin S.J."/>
            <person name="Korhonen P.K."/>
            <person name="Jex A.R."/>
            <person name="Hall R.S."/>
            <person name="Safavi-Hemami H."/>
            <person name="Kaewkong W."/>
            <person name="Bertrand D."/>
            <person name="Gao S."/>
            <person name="Seet Q."/>
            <person name="Wongkham S."/>
            <person name="Teh B.T."/>
            <person name="Wongkham C."/>
            <person name="Intapan P.M."/>
            <person name="Maleewong W."/>
            <person name="Yang X."/>
            <person name="Hu M."/>
            <person name="Wang Z."/>
            <person name="Hofmann A."/>
            <person name="Sternberg P.W."/>
            <person name="Tan P."/>
            <person name="Wang J."/>
            <person name="Gasser R.B."/>
        </authorList>
    </citation>
    <scope>NUCLEOTIDE SEQUENCE [LARGE SCALE GENOMIC DNA]</scope>
</reference>
<keyword evidence="2" id="KW-1133">Transmembrane helix</keyword>
<evidence type="ECO:0000313" key="3">
    <source>
        <dbReference type="EMBL" id="KER32098.1"/>
    </source>
</evidence>
<keyword evidence="2" id="KW-0812">Transmembrane</keyword>
<feature type="non-terminal residue" evidence="3">
    <location>
        <position position="1"/>
    </location>
</feature>
<dbReference type="RefSeq" id="XP_009164150.1">
    <property type="nucleotide sequence ID" value="XM_009165886.1"/>
</dbReference>
<keyword evidence="2" id="KW-0472">Membrane</keyword>
<feature type="transmembrane region" description="Helical" evidence="2">
    <location>
        <begin position="6"/>
        <end position="31"/>
    </location>
</feature>
<accession>A0A074ZXB7</accession>
<proteinExistence type="predicted"/>
<organism evidence="3 4">
    <name type="scientific">Opisthorchis viverrini</name>
    <name type="common">Southeast Asian liver fluke</name>
    <dbReference type="NCBI Taxonomy" id="6198"/>
    <lineage>
        <taxon>Eukaryota</taxon>
        <taxon>Metazoa</taxon>
        <taxon>Spiralia</taxon>
        <taxon>Lophotrochozoa</taxon>
        <taxon>Platyhelminthes</taxon>
        <taxon>Trematoda</taxon>
        <taxon>Digenea</taxon>
        <taxon>Opisthorchiida</taxon>
        <taxon>Opisthorchiata</taxon>
        <taxon>Opisthorchiidae</taxon>
        <taxon>Opisthorchis</taxon>
    </lineage>
</organism>
<dbReference type="GeneID" id="20327019"/>
<dbReference type="KEGG" id="ovi:T265_12851"/>
<gene>
    <name evidence="3" type="ORF">T265_12851</name>
</gene>
<keyword evidence="4" id="KW-1185">Reference proteome</keyword>
<feature type="region of interest" description="Disordered" evidence="1">
    <location>
        <begin position="217"/>
        <end position="244"/>
    </location>
</feature>
<dbReference type="EMBL" id="KL596637">
    <property type="protein sequence ID" value="KER32098.1"/>
    <property type="molecule type" value="Genomic_DNA"/>
</dbReference>
<feature type="transmembrane region" description="Helical" evidence="2">
    <location>
        <begin position="103"/>
        <end position="123"/>
    </location>
</feature>
<sequence>VARVSFLVVGLFAVLGSWIVNISSPIVNAGFSDPLNPALMMSPRLVMKRLQSKCRAQRADQQSKIVERFQQVPDRKRIESRKNSQKQTIPQRRIATDEIPTPCVARVSFLVVGLFAVLGSWIVNISSPIVNAGFSDPLNPALMMSPRLVMKRLQSKCRAQRADQQSKIVERFQQVPDRKRIESRKNSQKQTIPQRRIATDEIPTPCRFTVNCKEKNESGQRSGLVLTHHNPSKMRTRSDHLDIE</sequence>
<evidence type="ECO:0000256" key="2">
    <source>
        <dbReference type="SAM" id="Phobius"/>
    </source>
</evidence>
<protein>
    <submittedName>
        <fullName evidence="3">Uncharacterized protein</fullName>
    </submittedName>
</protein>
<dbReference type="AlphaFoldDB" id="A0A074ZXB7"/>
<dbReference type="OrthoDB" id="5584001at2759"/>
<name>A0A074ZXB7_OPIVI</name>
<dbReference type="CTD" id="20327019"/>